<evidence type="ECO:0000259" key="3">
    <source>
        <dbReference type="PROSITE" id="PS51898"/>
    </source>
</evidence>
<evidence type="ECO:0000256" key="1">
    <source>
        <dbReference type="ARBA" id="ARBA00023125"/>
    </source>
</evidence>
<feature type="domain" description="Tyr recombinase" evidence="3">
    <location>
        <begin position="111"/>
        <end position="308"/>
    </location>
</feature>
<feature type="domain" description="Core-binding (CB)" evidence="4">
    <location>
        <begin position="2"/>
        <end position="81"/>
    </location>
</feature>
<evidence type="ECO:0000259" key="4">
    <source>
        <dbReference type="PROSITE" id="PS51900"/>
    </source>
</evidence>
<dbReference type="InterPro" id="IPR011010">
    <property type="entry name" value="DNA_brk_join_enz"/>
</dbReference>
<protein>
    <submittedName>
        <fullName evidence="5">(diamondback moth) hypothetical protein</fullName>
    </submittedName>
</protein>
<dbReference type="InterPro" id="IPR044068">
    <property type="entry name" value="CB"/>
</dbReference>
<keyword evidence="1" id="KW-0238">DNA-binding</keyword>
<dbReference type="GO" id="GO:0006310">
    <property type="term" value="P:DNA recombination"/>
    <property type="evidence" value="ECO:0007669"/>
    <property type="project" value="UniProtKB-KW"/>
</dbReference>
<name>A0A8S4GDQ7_PLUXY</name>
<sequence>MNLPEQSVEIMLNGLSDNTYKQYDSGIRAWLLYCRNHGYDYSVASVPIIIDFLTEMFHKGASYGTINSYKSSLTLLFNEILDDYRIKRFMKGVFRMRPSKPKYDFSWNPNIVLTYLSQQGPNEDLTLEVLSKKTVTLLALVTAHRVQTLSLIKLPNINAQNPDEIIIYIPDIIKTSKPNSYQPVLKLPYYRENISICPASCLKEYLNKTSQLRSLENQLFISFKKPHNKITTQTLSHWIKDILCKSGIDTSLFSAHSTRHAATTTASKLGVSIDVIRKCAGWTSASSTFAKFYNKEVVDSDFARSLLSNHSV</sequence>
<dbReference type="PROSITE" id="PS51898">
    <property type="entry name" value="TYR_RECOMBINASE"/>
    <property type="match status" value="1"/>
</dbReference>
<dbReference type="SUPFAM" id="SSF56349">
    <property type="entry name" value="DNA breaking-rejoining enzymes"/>
    <property type="match status" value="1"/>
</dbReference>
<dbReference type="AlphaFoldDB" id="A0A8S4GDQ7"/>
<dbReference type="Gene3D" id="1.10.443.10">
    <property type="entry name" value="Intergrase catalytic core"/>
    <property type="match status" value="1"/>
</dbReference>
<gene>
    <name evidence="5" type="ORF">PLXY2_LOCUS16170</name>
</gene>
<dbReference type="EMBL" id="CAJHNJ030000451">
    <property type="protein sequence ID" value="CAG9137917.1"/>
    <property type="molecule type" value="Genomic_DNA"/>
</dbReference>
<evidence type="ECO:0000313" key="5">
    <source>
        <dbReference type="EMBL" id="CAG9137917.1"/>
    </source>
</evidence>
<dbReference type="CDD" id="cd00397">
    <property type="entry name" value="DNA_BRE_C"/>
    <property type="match status" value="1"/>
</dbReference>
<dbReference type="Gene3D" id="1.10.150.130">
    <property type="match status" value="1"/>
</dbReference>
<keyword evidence="2" id="KW-0233">DNA recombination</keyword>
<dbReference type="InterPro" id="IPR010998">
    <property type="entry name" value="Integrase_recombinase_N"/>
</dbReference>
<organism evidence="5 6">
    <name type="scientific">Plutella xylostella</name>
    <name type="common">Diamondback moth</name>
    <name type="synonym">Plutella maculipennis</name>
    <dbReference type="NCBI Taxonomy" id="51655"/>
    <lineage>
        <taxon>Eukaryota</taxon>
        <taxon>Metazoa</taxon>
        <taxon>Ecdysozoa</taxon>
        <taxon>Arthropoda</taxon>
        <taxon>Hexapoda</taxon>
        <taxon>Insecta</taxon>
        <taxon>Pterygota</taxon>
        <taxon>Neoptera</taxon>
        <taxon>Endopterygota</taxon>
        <taxon>Lepidoptera</taxon>
        <taxon>Glossata</taxon>
        <taxon>Ditrysia</taxon>
        <taxon>Yponomeutoidea</taxon>
        <taxon>Plutellidae</taxon>
        <taxon>Plutella</taxon>
    </lineage>
</organism>
<reference evidence="5" key="1">
    <citation type="submission" date="2020-11" db="EMBL/GenBank/DDBJ databases">
        <authorList>
            <person name="Whiteford S."/>
        </authorList>
    </citation>
    <scope>NUCLEOTIDE SEQUENCE</scope>
</reference>
<dbReference type="InterPro" id="IPR013762">
    <property type="entry name" value="Integrase-like_cat_sf"/>
</dbReference>
<evidence type="ECO:0000313" key="6">
    <source>
        <dbReference type="Proteomes" id="UP000653454"/>
    </source>
</evidence>
<comment type="caution">
    <text evidence="5">The sequence shown here is derived from an EMBL/GenBank/DDBJ whole genome shotgun (WGS) entry which is preliminary data.</text>
</comment>
<dbReference type="GO" id="GO:0003677">
    <property type="term" value="F:DNA binding"/>
    <property type="evidence" value="ECO:0007669"/>
    <property type="project" value="UniProtKB-KW"/>
</dbReference>
<dbReference type="GO" id="GO:0015074">
    <property type="term" value="P:DNA integration"/>
    <property type="evidence" value="ECO:0007669"/>
    <property type="project" value="InterPro"/>
</dbReference>
<dbReference type="PANTHER" id="PTHR35617">
    <property type="entry name" value="PHAGE_INTEGRASE DOMAIN-CONTAINING PROTEIN"/>
    <property type="match status" value="1"/>
</dbReference>
<dbReference type="PANTHER" id="PTHR35617:SF3">
    <property type="entry name" value="CORE-BINDING (CB) DOMAIN-CONTAINING PROTEIN"/>
    <property type="match status" value="1"/>
</dbReference>
<accession>A0A8S4GDQ7</accession>
<keyword evidence="6" id="KW-1185">Reference proteome</keyword>
<dbReference type="Pfam" id="PF00589">
    <property type="entry name" value="Phage_integrase"/>
    <property type="match status" value="1"/>
</dbReference>
<proteinExistence type="predicted"/>
<dbReference type="Proteomes" id="UP000653454">
    <property type="component" value="Unassembled WGS sequence"/>
</dbReference>
<dbReference type="InterPro" id="IPR002104">
    <property type="entry name" value="Integrase_catalytic"/>
</dbReference>
<evidence type="ECO:0000256" key="2">
    <source>
        <dbReference type="ARBA" id="ARBA00023172"/>
    </source>
</evidence>
<dbReference type="PROSITE" id="PS51900">
    <property type="entry name" value="CB"/>
    <property type="match status" value="1"/>
</dbReference>